<dbReference type="InterPro" id="IPR000477">
    <property type="entry name" value="RT_dom"/>
</dbReference>
<comment type="caution">
    <text evidence="2">The sequence shown here is derived from an EMBL/GenBank/DDBJ whole genome shotgun (WGS) entry which is preliminary data.</text>
</comment>
<proteinExistence type="predicted"/>
<gene>
    <name evidence="2" type="ORF">OVA965_LOCUS44411</name>
    <name evidence="3" type="ORF">TMI583_LOCUS47202</name>
</gene>
<dbReference type="SUPFAM" id="SSF56672">
    <property type="entry name" value="DNA/RNA polymerases"/>
    <property type="match status" value="1"/>
</dbReference>
<dbReference type="EMBL" id="CAJOBA010090472">
    <property type="protein sequence ID" value="CAF4482326.1"/>
    <property type="molecule type" value="Genomic_DNA"/>
</dbReference>
<organism evidence="2 4">
    <name type="scientific">Didymodactylos carnosus</name>
    <dbReference type="NCBI Taxonomy" id="1234261"/>
    <lineage>
        <taxon>Eukaryota</taxon>
        <taxon>Metazoa</taxon>
        <taxon>Spiralia</taxon>
        <taxon>Gnathifera</taxon>
        <taxon>Rotifera</taxon>
        <taxon>Eurotatoria</taxon>
        <taxon>Bdelloidea</taxon>
        <taxon>Philodinida</taxon>
        <taxon>Philodinidae</taxon>
        <taxon>Didymodactylos</taxon>
    </lineage>
</organism>
<dbReference type="PANTHER" id="PTHR47027">
    <property type="entry name" value="REVERSE TRANSCRIPTASE DOMAIN-CONTAINING PROTEIN"/>
    <property type="match status" value="1"/>
</dbReference>
<accession>A0A8S2G783</accession>
<feature type="domain" description="Reverse transcriptase" evidence="1">
    <location>
        <begin position="1"/>
        <end position="184"/>
    </location>
</feature>
<sequence length="184" mass="21016">MGFRRGRSCIDNIFCLRQIIEKRPERRAPFYISFVDFKAAFDSVNHAALWIVLESYGIPSGLVQVISNLYKGARCAVRVDGQLTDWFDVSTGVRQGCVLSGILFAVIYDYVMRCASSCPEAGIDMRRQDETRRRILSDLAYADDIALFAESPEKLQIYMDEVRRMSEQVGLKINTKKTEVRILN</sequence>
<dbReference type="InterPro" id="IPR043502">
    <property type="entry name" value="DNA/RNA_pol_sf"/>
</dbReference>
<dbReference type="AlphaFoldDB" id="A0A8S2G783"/>
<dbReference type="CDD" id="cd01650">
    <property type="entry name" value="RT_nLTR_like"/>
    <property type="match status" value="1"/>
</dbReference>
<protein>
    <recommendedName>
        <fullName evidence="1">Reverse transcriptase domain-containing protein</fullName>
    </recommendedName>
</protein>
<evidence type="ECO:0000313" key="3">
    <source>
        <dbReference type="EMBL" id="CAF4482326.1"/>
    </source>
</evidence>
<dbReference type="PANTHER" id="PTHR47027:SF20">
    <property type="entry name" value="REVERSE TRANSCRIPTASE-LIKE PROTEIN WITH RNA-DIRECTED DNA POLYMERASE DOMAIN"/>
    <property type="match status" value="1"/>
</dbReference>
<reference evidence="2" key="1">
    <citation type="submission" date="2021-02" db="EMBL/GenBank/DDBJ databases">
        <authorList>
            <person name="Nowell W R."/>
        </authorList>
    </citation>
    <scope>NUCLEOTIDE SEQUENCE</scope>
</reference>
<dbReference type="Proteomes" id="UP000682733">
    <property type="component" value="Unassembled WGS sequence"/>
</dbReference>
<dbReference type="Pfam" id="PF00078">
    <property type="entry name" value="RVT_1"/>
    <property type="match status" value="1"/>
</dbReference>
<evidence type="ECO:0000259" key="1">
    <source>
        <dbReference type="PROSITE" id="PS50878"/>
    </source>
</evidence>
<name>A0A8S2G783_9BILA</name>
<dbReference type="EMBL" id="CAJNOK010063228">
    <property type="protein sequence ID" value="CAF1643307.1"/>
    <property type="molecule type" value="Genomic_DNA"/>
</dbReference>
<dbReference type="PROSITE" id="PS50878">
    <property type="entry name" value="RT_POL"/>
    <property type="match status" value="1"/>
</dbReference>
<evidence type="ECO:0000313" key="4">
    <source>
        <dbReference type="Proteomes" id="UP000677228"/>
    </source>
</evidence>
<evidence type="ECO:0000313" key="2">
    <source>
        <dbReference type="EMBL" id="CAF1643307.1"/>
    </source>
</evidence>
<dbReference type="Proteomes" id="UP000677228">
    <property type="component" value="Unassembled WGS sequence"/>
</dbReference>
<feature type="non-terminal residue" evidence="2">
    <location>
        <position position="1"/>
    </location>
</feature>